<evidence type="ECO:0000313" key="6">
    <source>
        <dbReference type="EMBL" id="QCD36097.1"/>
    </source>
</evidence>
<dbReference type="PANTHER" id="PTHR43280:SF29">
    <property type="entry name" value="ARAC-FAMILY TRANSCRIPTIONAL REGULATOR"/>
    <property type="match status" value="1"/>
</dbReference>
<accession>A0A4V1D1R2</accession>
<feature type="domain" description="HTH araC/xylS-type" evidence="5">
    <location>
        <begin position="851"/>
        <end position="959"/>
    </location>
</feature>
<keyword evidence="2" id="KW-0238">DNA-binding</keyword>
<dbReference type="KEGG" id="mgod:E7746_09495"/>
<organism evidence="6 7">
    <name type="scientific">Muribaculum gordoncarteri</name>
    <dbReference type="NCBI Taxonomy" id="2530390"/>
    <lineage>
        <taxon>Bacteria</taxon>
        <taxon>Pseudomonadati</taxon>
        <taxon>Bacteroidota</taxon>
        <taxon>Bacteroidia</taxon>
        <taxon>Bacteroidales</taxon>
        <taxon>Muribaculaceae</taxon>
        <taxon>Muribaculum</taxon>
    </lineage>
</organism>
<evidence type="ECO:0000256" key="3">
    <source>
        <dbReference type="ARBA" id="ARBA00023163"/>
    </source>
</evidence>
<protein>
    <submittedName>
        <fullName evidence="6">AraC family transcriptional regulator</fullName>
    </submittedName>
</protein>
<name>A0A4V1D1R2_9BACT</name>
<dbReference type="Gene3D" id="2.130.10.10">
    <property type="entry name" value="YVTN repeat-like/Quinoprotein amine dehydrogenase"/>
    <property type="match status" value="2"/>
</dbReference>
<keyword evidence="3" id="KW-0804">Transcription</keyword>
<reference evidence="6 7" key="1">
    <citation type="submission" date="2019-02" db="EMBL/GenBank/DDBJ databases">
        <title>Isolation and identification of novel species under the genus Muribaculum.</title>
        <authorList>
            <person name="Miyake S."/>
            <person name="Ding Y."/>
            <person name="Low A."/>
            <person name="Soh M."/>
            <person name="Seedorf H."/>
        </authorList>
    </citation>
    <scope>NUCLEOTIDE SEQUENCE [LARGE SCALE GENOMIC DNA]</scope>
    <source>
        <strain evidence="6 7">TLL-A4</strain>
    </source>
</reference>
<dbReference type="OrthoDB" id="9779074at2"/>
<keyword evidence="4" id="KW-0472">Membrane</keyword>
<dbReference type="AlphaFoldDB" id="A0A4V1D1R2"/>
<dbReference type="InterPro" id="IPR011047">
    <property type="entry name" value="Quinoprotein_ADH-like_sf"/>
</dbReference>
<dbReference type="InterPro" id="IPR011110">
    <property type="entry name" value="Reg_prop"/>
</dbReference>
<dbReference type="SUPFAM" id="SSF50998">
    <property type="entry name" value="Quinoprotein alcohol dehydrogenase-like"/>
    <property type="match status" value="1"/>
</dbReference>
<dbReference type="Pfam" id="PF12833">
    <property type="entry name" value="HTH_18"/>
    <property type="match status" value="1"/>
</dbReference>
<dbReference type="EMBL" id="CP039393">
    <property type="protein sequence ID" value="QCD36097.1"/>
    <property type="molecule type" value="Genomic_DNA"/>
</dbReference>
<dbReference type="PROSITE" id="PS01124">
    <property type="entry name" value="HTH_ARAC_FAMILY_2"/>
    <property type="match status" value="1"/>
</dbReference>
<dbReference type="SUPFAM" id="SSF46689">
    <property type="entry name" value="Homeodomain-like"/>
    <property type="match status" value="1"/>
</dbReference>
<dbReference type="SMART" id="SM00342">
    <property type="entry name" value="HTH_ARAC"/>
    <property type="match status" value="1"/>
</dbReference>
<sequence length="966" mass="109380">MSFENLIITLRLGAMSVMMTQCHRHSVQYSLMKLTTDYISRSLLAMWVSRIAVLAVMLVMPLIARANSHDRMMRSITQGDGLRDATVSVIYKDSLGYIWFGTTSILERFDGVNMRHFPITGDEESAKWIGAIGETDGNCLWVGTGGGLWRLDKNSTELVRYGENHITKSVNAFANDGNGNFYIGGEEGLFMMRNGKLCNIAIESNVLSSANKVNDMTVDDGSRRLYVATDQGVYSLDMDDGFKAEKLGDSNMTYSAIYKRDDMLYLGTRNQGLWRYDLKRDALSGYADVGSNVVMDMFGDGNRLYVATDGNGLQVVDMESGAVVDSYDMSGSHGKSIRSNSVYSALRDREGQMWLGFYQLGVDFTMYSNSLFETYAYPPHLDTEGVLTRTILADGSRRLIGFRDGFCFIDEDNGTFKRYYASDMRSPMVVSSIRYDGKYLIGTYGGGLYVFDPERLTLSDFEPGYDDTFKNGHIFDFEIDRDGDLWICTSNGLFRHERDGNNVYYNRLNSKLPEGNIFGIFFDSTGRGWICGEKGLCLWDAESRQLVGDILPDKFIHNTRVRRICETGDGRLLFIYDKNKLFGSDTEIKNFGTLTTPVPLDNKDMDMLIDKEGWIWLITTNGLYRWDGNKVFYSYNFNDGLLSQTFFHSGSDMDDDGRLWLCSSQGLVTVDIDNVTERQRPYMIAITDASVNGIDSFGQLDRTGDNSYEMRLDNVGEVNLAVKVSGFNYSHPGDEVFQYKLDNAKTWSVVEGQHSILCTDLGSGHHTLVLRYPNEEKSEVTLDIFVARDNSAWLWVIVIALSIFGAAAVIRVKLKHRKERKDNDAGSDAQADNVQVERKYRNFNMSDDECRQLLKNVEEIMRKSKAYTDPDLKLAGLASLVNTTPPALSYMFNQYLNTNYYDYINNYRIEEFKRLVSEPESEKYTLSALAAKCGFSSRASFFRYFKRATSISPSEYVKSIGKNNRE</sequence>
<gene>
    <name evidence="6" type="ORF">E7746_09495</name>
</gene>
<dbReference type="Pfam" id="PF07494">
    <property type="entry name" value="Reg_prop"/>
    <property type="match status" value="2"/>
</dbReference>
<dbReference type="PANTHER" id="PTHR43280">
    <property type="entry name" value="ARAC-FAMILY TRANSCRIPTIONAL REGULATOR"/>
    <property type="match status" value="1"/>
</dbReference>
<evidence type="ECO:0000256" key="4">
    <source>
        <dbReference type="SAM" id="Phobius"/>
    </source>
</evidence>
<dbReference type="GO" id="GO:0043565">
    <property type="term" value="F:sequence-specific DNA binding"/>
    <property type="evidence" value="ECO:0007669"/>
    <property type="project" value="InterPro"/>
</dbReference>
<keyword evidence="4" id="KW-1133">Transmembrane helix</keyword>
<dbReference type="InterPro" id="IPR015943">
    <property type="entry name" value="WD40/YVTN_repeat-like_dom_sf"/>
</dbReference>
<feature type="transmembrane region" description="Helical" evidence="4">
    <location>
        <begin position="792"/>
        <end position="812"/>
    </location>
</feature>
<evidence type="ECO:0000313" key="7">
    <source>
        <dbReference type="Proteomes" id="UP000297031"/>
    </source>
</evidence>
<evidence type="ECO:0000256" key="2">
    <source>
        <dbReference type="ARBA" id="ARBA00023125"/>
    </source>
</evidence>
<dbReference type="Gene3D" id="1.10.10.60">
    <property type="entry name" value="Homeodomain-like"/>
    <property type="match status" value="2"/>
</dbReference>
<dbReference type="InterPro" id="IPR009057">
    <property type="entry name" value="Homeodomain-like_sf"/>
</dbReference>
<dbReference type="InterPro" id="IPR018060">
    <property type="entry name" value="HTH_AraC"/>
</dbReference>
<keyword evidence="4" id="KW-0812">Transmembrane</keyword>
<dbReference type="Proteomes" id="UP000297031">
    <property type="component" value="Chromosome"/>
</dbReference>
<keyword evidence="1" id="KW-0805">Transcription regulation</keyword>
<dbReference type="SUPFAM" id="SSF63829">
    <property type="entry name" value="Calcium-dependent phosphotriesterase"/>
    <property type="match status" value="1"/>
</dbReference>
<evidence type="ECO:0000259" key="5">
    <source>
        <dbReference type="PROSITE" id="PS01124"/>
    </source>
</evidence>
<feature type="transmembrane region" description="Helical" evidence="4">
    <location>
        <begin position="43"/>
        <end position="64"/>
    </location>
</feature>
<proteinExistence type="predicted"/>
<evidence type="ECO:0000256" key="1">
    <source>
        <dbReference type="ARBA" id="ARBA00023015"/>
    </source>
</evidence>
<keyword evidence="7" id="KW-1185">Reference proteome</keyword>
<dbReference type="GO" id="GO:0003700">
    <property type="term" value="F:DNA-binding transcription factor activity"/>
    <property type="evidence" value="ECO:0007669"/>
    <property type="project" value="InterPro"/>
</dbReference>